<feature type="modified residue" description="Phosphocysteine; by EIIA" evidence="7">
    <location>
        <position position="8"/>
    </location>
</feature>
<gene>
    <name evidence="10" type="ORF">CHU32_14155</name>
    <name evidence="9" type="ORF">CHU33_11230</name>
</gene>
<evidence type="ECO:0000256" key="6">
    <source>
        <dbReference type="ARBA" id="ARBA00022777"/>
    </source>
</evidence>
<evidence type="ECO:0000256" key="1">
    <source>
        <dbReference type="ARBA" id="ARBA00022448"/>
    </source>
</evidence>
<dbReference type="OrthoDB" id="9808134at2"/>
<feature type="domain" description="PTS EIIB type-3" evidence="8">
    <location>
        <begin position="1"/>
        <end position="97"/>
    </location>
</feature>
<dbReference type="Proteomes" id="UP000247005">
    <property type="component" value="Unassembled WGS sequence"/>
</dbReference>
<dbReference type="PANTHER" id="PTHR34581:SF2">
    <property type="entry name" value="PTS SYSTEM N,N'-DIACETYLCHITOBIOSE-SPECIFIC EIIB COMPONENT"/>
    <property type="match status" value="1"/>
</dbReference>
<name>A0A2P5GPA2_9ENTR</name>
<evidence type="ECO:0000256" key="3">
    <source>
        <dbReference type="ARBA" id="ARBA00022597"/>
    </source>
</evidence>
<keyword evidence="3 10" id="KW-0762">Sugar transport</keyword>
<protein>
    <submittedName>
        <fullName evidence="10">PTS sugar transporter subunit IIB</fullName>
    </submittedName>
</protein>
<dbReference type="RefSeq" id="WP_103676161.1">
    <property type="nucleotide sequence ID" value="NZ_PQGD01000010.1"/>
</dbReference>
<evidence type="ECO:0000256" key="5">
    <source>
        <dbReference type="ARBA" id="ARBA00022683"/>
    </source>
</evidence>
<evidence type="ECO:0000313" key="12">
    <source>
        <dbReference type="Proteomes" id="UP000247005"/>
    </source>
</evidence>
<evidence type="ECO:0000313" key="11">
    <source>
        <dbReference type="Proteomes" id="UP000237073"/>
    </source>
</evidence>
<dbReference type="GO" id="GO:0016301">
    <property type="term" value="F:kinase activity"/>
    <property type="evidence" value="ECO:0007669"/>
    <property type="project" value="UniProtKB-KW"/>
</dbReference>
<dbReference type="InterPro" id="IPR003501">
    <property type="entry name" value="PTS_EIIB_2/3"/>
</dbReference>
<dbReference type="EMBL" id="PQGD01000010">
    <property type="protein sequence ID" value="POP48403.1"/>
    <property type="molecule type" value="Genomic_DNA"/>
</dbReference>
<dbReference type="Gene3D" id="3.40.50.2300">
    <property type="match status" value="1"/>
</dbReference>
<evidence type="ECO:0000256" key="2">
    <source>
        <dbReference type="ARBA" id="ARBA00022553"/>
    </source>
</evidence>
<proteinExistence type="predicted"/>
<reference evidence="11 12" key="1">
    <citation type="submission" date="2018-01" db="EMBL/GenBank/DDBJ databases">
        <title>Superficieibacter electus gen. nov., sp. nov., an extended-spectrum beta-lactamase possessing member of the Enterobacteriaceae family, isolated from intensive care unit surfaces.</title>
        <authorList>
            <person name="Potter R.F."/>
            <person name="D'Souza A.W."/>
        </authorList>
    </citation>
    <scope>NUCLEOTIDE SEQUENCE [LARGE SCALE GENOMIC DNA]</scope>
    <source>
        <strain evidence="10 12">BP-1</strain>
        <strain evidence="9 11">BP-2</strain>
    </source>
</reference>
<evidence type="ECO:0000256" key="7">
    <source>
        <dbReference type="PROSITE-ProRule" id="PRU00423"/>
    </source>
</evidence>
<organism evidence="10 12">
    <name type="scientific">Superficieibacter electus</name>
    <dbReference type="NCBI Taxonomy" id="2022662"/>
    <lineage>
        <taxon>Bacteria</taxon>
        <taxon>Pseudomonadati</taxon>
        <taxon>Pseudomonadota</taxon>
        <taxon>Gammaproteobacteria</taxon>
        <taxon>Enterobacterales</taxon>
        <taxon>Enterobacteriaceae</taxon>
        <taxon>Superficieibacter</taxon>
    </lineage>
</organism>
<dbReference type="GO" id="GO:0009401">
    <property type="term" value="P:phosphoenolpyruvate-dependent sugar phosphotransferase system"/>
    <property type="evidence" value="ECO:0007669"/>
    <property type="project" value="UniProtKB-KW"/>
</dbReference>
<evidence type="ECO:0000256" key="4">
    <source>
        <dbReference type="ARBA" id="ARBA00022679"/>
    </source>
</evidence>
<evidence type="ECO:0000259" key="8">
    <source>
        <dbReference type="PROSITE" id="PS51100"/>
    </source>
</evidence>
<dbReference type="InterPro" id="IPR036095">
    <property type="entry name" value="PTS_EIIB-like_sf"/>
</dbReference>
<dbReference type="SUPFAM" id="SSF52794">
    <property type="entry name" value="PTS system IIB component-like"/>
    <property type="match status" value="1"/>
</dbReference>
<keyword evidence="4" id="KW-0808">Transferase</keyword>
<keyword evidence="6" id="KW-0418">Kinase</keyword>
<dbReference type="GO" id="GO:0008982">
    <property type="term" value="F:protein-N(PI)-phosphohistidine-sugar phosphotransferase activity"/>
    <property type="evidence" value="ECO:0007669"/>
    <property type="project" value="InterPro"/>
</dbReference>
<keyword evidence="1" id="KW-0813">Transport</keyword>
<keyword evidence="2" id="KW-0597">Phosphoprotein</keyword>
<dbReference type="InterPro" id="IPR013012">
    <property type="entry name" value="PTS_EIIB_3"/>
</dbReference>
<dbReference type="Proteomes" id="UP000237073">
    <property type="component" value="Unassembled WGS sequence"/>
</dbReference>
<keyword evidence="5" id="KW-0598">Phosphotransferase system</keyword>
<evidence type="ECO:0000313" key="9">
    <source>
        <dbReference type="EMBL" id="POP45016.1"/>
    </source>
</evidence>
<accession>A0A2P5GPA2</accession>
<sequence>MLQITLLCAGGFSTSVMVNKMKAACLELNIDAQIRATSANNFVEYATSTDILLLAPQISFLEKDFKEKWPHIKQMIISGLDYGTMNGKHVVEQALEL</sequence>
<dbReference type="Pfam" id="PF02302">
    <property type="entry name" value="PTS_IIB"/>
    <property type="match status" value="1"/>
</dbReference>
<dbReference type="PROSITE" id="PS51100">
    <property type="entry name" value="PTS_EIIB_TYPE_3"/>
    <property type="match status" value="1"/>
</dbReference>
<keyword evidence="11" id="KW-1185">Reference proteome</keyword>
<dbReference type="EMBL" id="PQGE01000008">
    <property type="protein sequence ID" value="POP45016.1"/>
    <property type="molecule type" value="Genomic_DNA"/>
</dbReference>
<dbReference type="PANTHER" id="PTHR34581">
    <property type="entry name" value="PTS SYSTEM N,N'-DIACETYLCHITOBIOSE-SPECIFIC EIIB COMPONENT"/>
    <property type="match status" value="1"/>
</dbReference>
<dbReference type="AlphaFoldDB" id="A0A2P5GPA2"/>
<comment type="caution">
    <text evidence="10">The sequence shown here is derived from an EMBL/GenBank/DDBJ whole genome shotgun (WGS) entry which is preliminary data.</text>
</comment>
<evidence type="ECO:0000313" key="10">
    <source>
        <dbReference type="EMBL" id="POP48403.1"/>
    </source>
</evidence>
<dbReference type="InterPro" id="IPR051819">
    <property type="entry name" value="PTS_sugar-specific_EIIB"/>
</dbReference>